<proteinExistence type="predicted"/>
<dbReference type="OrthoDB" id="7055505at2"/>
<sequence>MAKLTVLITLFLLATATMLQAQAPIAKKKILLIGSFHFQNPGLDVAQVNTFNVMTEKSQKELEQIANKIQKFGPDKIFVEWSAAKQNTLDKFYNLNSDSLLRSSADEIVQVALRSAKKLHHTKLYGIDNRNSEFPYDSLVKGMKDAGQDALLEANEQNMKNYEIESNRKRKTYTLTKLLLDLNGKDYVDMDLQWYLNIANRAGKPDNGVGAYLVSEWYKRNLYMYALVQKLTESKDTSVMVLLGASHAAMFREFIRHDPQFELVELKSIL</sequence>
<evidence type="ECO:0008006" key="4">
    <source>
        <dbReference type="Google" id="ProtNLM"/>
    </source>
</evidence>
<dbReference type="KEGG" id="fki:FK004_08605"/>
<dbReference type="Pfam" id="PF18950">
    <property type="entry name" value="DUF5694"/>
    <property type="match status" value="1"/>
</dbReference>
<organism evidence="2 3">
    <name type="scientific">Flavobacterium kingsejongi</name>
    <dbReference type="NCBI Taxonomy" id="1678728"/>
    <lineage>
        <taxon>Bacteria</taxon>
        <taxon>Pseudomonadati</taxon>
        <taxon>Bacteroidota</taxon>
        <taxon>Flavobacteriia</taxon>
        <taxon>Flavobacteriales</taxon>
        <taxon>Flavobacteriaceae</taxon>
        <taxon>Flavobacterium</taxon>
    </lineage>
</organism>
<name>A0A2S1LNN7_9FLAO</name>
<protein>
    <recommendedName>
        <fullName evidence="4">TraB/GumN family protein</fullName>
    </recommendedName>
</protein>
<dbReference type="AlphaFoldDB" id="A0A2S1LNN7"/>
<keyword evidence="1" id="KW-0732">Signal</keyword>
<evidence type="ECO:0000256" key="1">
    <source>
        <dbReference type="SAM" id="SignalP"/>
    </source>
</evidence>
<feature type="chain" id="PRO_5015763861" description="TraB/GumN family protein" evidence="1">
    <location>
        <begin position="22"/>
        <end position="270"/>
    </location>
</feature>
<dbReference type="InterPro" id="IPR043749">
    <property type="entry name" value="DUF5694"/>
</dbReference>
<evidence type="ECO:0000313" key="2">
    <source>
        <dbReference type="EMBL" id="AWG25291.1"/>
    </source>
</evidence>
<accession>A0A2S1LNN7</accession>
<reference evidence="2 3" key="1">
    <citation type="submission" date="2017-04" db="EMBL/GenBank/DDBJ databases">
        <title>Complete genome sequence of Flavobacterium kingsejong AJ004.</title>
        <authorList>
            <person name="Lee P.C."/>
        </authorList>
    </citation>
    <scope>NUCLEOTIDE SEQUENCE [LARGE SCALE GENOMIC DNA]</scope>
    <source>
        <strain evidence="2 3">AJ004</strain>
    </source>
</reference>
<dbReference type="Proteomes" id="UP000244677">
    <property type="component" value="Chromosome"/>
</dbReference>
<dbReference type="EMBL" id="CP020919">
    <property type="protein sequence ID" value="AWG25291.1"/>
    <property type="molecule type" value="Genomic_DNA"/>
</dbReference>
<gene>
    <name evidence="2" type="ORF">FK004_08605</name>
</gene>
<feature type="signal peptide" evidence="1">
    <location>
        <begin position="1"/>
        <end position="21"/>
    </location>
</feature>
<dbReference type="RefSeq" id="WP_108736894.1">
    <property type="nucleotide sequence ID" value="NZ_CP020919.1"/>
</dbReference>
<keyword evidence="3" id="KW-1185">Reference proteome</keyword>
<evidence type="ECO:0000313" key="3">
    <source>
        <dbReference type="Proteomes" id="UP000244677"/>
    </source>
</evidence>